<sequence length="187" mass="20143">MDADESGAPVPRSPALADYLARFPCPLAAANGSTAAGWSLQGVDALVTALELVYKSDHRCQLTVKTVRSHEGLNPRGLPVNTTADLLSNFLSRNELVTEPDRRTFAQEHPTARLERYQHIQRAADDAARLPATVSCDGTPTTGQRLDALGLSVLELPWHDGATVLCVGVPEFIDHLALRTATPEDLP</sequence>
<proteinExistence type="predicted"/>
<dbReference type="Proteomes" id="UP001595764">
    <property type="component" value="Unassembled WGS sequence"/>
</dbReference>
<accession>A0ABV7QFP9</accession>
<keyword evidence="2" id="KW-1185">Reference proteome</keyword>
<comment type="caution">
    <text evidence="1">The sequence shown here is derived from an EMBL/GenBank/DDBJ whole genome shotgun (WGS) entry which is preliminary data.</text>
</comment>
<dbReference type="EMBL" id="JBHRWI010000016">
    <property type="protein sequence ID" value="MFC3511054.1"/>
    <property type="molecule type" value="Genomic_DNA"/>
</dbReference>
<name>A0ABV7QFP9_9PSEU</name>
<evidence type="ECO:0000313" key="1">
    <source>
        <dbReference type="EMBL" id="MFC3511054.1"/>
    </source>
</evidence>
<organism evidence="1 2">
    <name type="scientific">Amycolatopsis halotolerans</name>
    <dbReference type="NCBI Taxonomy" id="330083"/>
    <lineage>
        <taxon>Bacteria</taxon>
        <taxon>Bacillati</taxon>
        <taxon>Actinomycetota</taxon>
        <taxon>Actinomycetes</taxon>
        <taxon>Pseudonocardiales</taxon>
        <taxon>Pseudonocardiaceae</taxon>
        <taxon>Amycolatopsis</taxon>
    </lineage>
</organism>
<protein>
    <submittedName>
        <fullName evidence="1">Uncharacterized protein</fullName>
    </submittedName>
</protein>
<gene>
    <name evidence="1" type="ORF">ACFORO_12830</name>
</gene>
<evidence type="ECO:0000313" key="2">
    <source>
        <dbReference type="Proteomes" id="UP001595764"/>
    </source>
</evidence>
<reference evidence="2" key="1">
    <citation type="journal article" date="2019" name="Int. J. Syst. Evol. Microbiol.">
        <title>The Global Catalogue of Microorganisms (GCM) 10K type strain sequencing project: providing services to taxonomists for standard genome sequencing and annotation.</title>
        <authorList>
            <consortium name="The Broad Institute Genomics Platform"/>
            <consortium name="The Broad Institute Genome Sequencing Center for Infectious Disease"/>
            <person name="Wu L."/>
            <person name="Ma J."/>
        </authorList>
    </citation>
    <scope>NUCLEOTIDE SEQUENCE [LARGE SCALE GENOMIC DNA]</scope>
    <source>
        <strain evidence="2">CGMCC 4.7682</strain>
    </source>
</reference>
<dbReference type="RefSeq" id="WP_377869916.1">
    <property type="nucleotide sequence ID" value="NZ_JBHMAY010000017.1"/>
</dbReference>